<feature type="domain" description="ELMO" evidence="8">
    <location>
        <begin position="677"/>
        <end position="852"/>
    </location>
</feature>
<feature type="region of interest" description="Disordered" evidence="5">
    <location>
        <begin position="883"/>
        <end position="907"/>
    </location>
</feature>
<reference evidence="10" key="1">
    <citation type="submission" date="2022-11" db="EMBL/GenBank/DDBJ databases">
        <authorList>
            <person name="Morgan W.R."/>
            <person name="Tartar A."/>
        </authorList>
    </citation>
    <scope>NUCLEOTIDE SEQUENCE</scope>
    <source>
        <strain evidence="10">ARSEF 373</strain>
    </source>
</reference>
<evidence type="ECO:0000259" key="9">
    <source>
        <dbReference type="PROSITE" id="PS51886"/>
    </source>
</evidence>
<accession>A0AAV2ZAL2</accession>
<dbReference type="PANTHER" id="PTHR23354:SF62">
    <property type="entry name" value="MUSTARD, ISOFORM V"/>
    <property type="match status" value="1"/>
</dbReference>
<feature type="domain" description="TLDc" evidence="9">
    <location>
        <begin position="924"/>
        <end position="1092"/>
    </location>
</feature>
<dbReference type="CDD" id="cd17671">
    <property type="entry name" value="RUN"/>
    <property type="match status" value="1"/>
</dbReference>
<dbReference type="SMART" id="SM00324">
    <property type="entry name" value="RhoGAP"/>
    <property type="match status" value="1"/>
</dbReference>
<dbReference type="InterPro" id="IPR008936">
    <property type="entry name" value="Rho_GTPase_activation_prot"/>
</dbReference>
<evidence type="ECO:0000313" key="11">
    <source>
        <dbReference type="Proteomes" id="UP001146120"/>
    </source>
</evidence>
<evidence type="ECO:0000256" key="4">
    <source>
        <dbReference type="ARBA" id="ARBA00040604"/>
    </source>
</evidence>
<evidence type="ECO:0000259" key="8">
    <source>
        <dbReference type="PROSITE" id="PS51335"/>
    </source>
</evidence>
<dbReference type="Pfam" id="PF04727">
    <property type="entry name" value="ELMO_CED12"/>
    <property type="match status" value="1"/>
</dbReference>
<dbReference type="InterPro" id="IPR006571">
    <property type="entry name" value="TLDc_dom"/>
</dbReference>
<dbReference type="Pfam" id="PF00620">
    <property type="entry name" value="RhoGAP"/>
    <property type="match status" value="1"/>
</dbReference>
<dbReference type="InterPro" id="IPR000198">
    <property type="entry name" value="RhoGAP_dom"/>
</dbReference>
<feature type="domain" description="Rho-GAP" evidence="6">
    <location>
        <begin position="320"/>
        <end position="515"/>
    </location>
</feature>
<dbReference type="PROSITE" id="PS50826">
    <property type="entry name" value="RUN"/>
    <property type="match status" value="1"/>
</dbReference>
<feature type="region of interest" description="Disordered" evidence="5">
    <location>
        <begin position="577"/>
        <end position="643"/>
    </location>
</feature>
<evidence type="ECO:0000256" key="5">
    <source>
        <dbReference type="SAM" id="MobiDB-lite"/>
    </source>
</evidence>
<dbReference type="SUPFAM" id="SSF48350">
    <property type="entry name" value="GTPase activation domain, GAP"/>
    <property type="match status" value="1"/>
</dbReference>
<evidence type="ECO:0000313" key="10">
    <source>
        <dbReference type="EMBL" id="DBA04013.1"/>
    </source>
</evidence>
<comment type="similarity">
    <text evidence="2">Belongs to the OXR1 family.</text>
</comment>
<dbReference type="EMBL" id="DAKRPA010000012">
    <property type="protein sequence ID" value="DBA04013.1"/>
    <property type="molecule type" value="Genomic_DNA"/>
</dbReference>
<dbReference type="InterPro" id="IPR004012">
    <property type="entry name" value="Run_dom"/>
</dbReference>
<dbReference type="SMART" id="SM00584">
    <property type="entry name" value="TLDc"/>
    <property type="match status" value="1"/>
</dbReference>
<feature type="domain" description="RUN" evidence="7">
    <location>
        <begin position="85"/>
        <end position="217"/>
    </location>
</feature>
<dbReference type="AlphaFoldDB" id="A0AAV2ZAL2"/>
<dbReference type="InterPro" id="IPR006816">
    <property type="entry name" value="ELMO_dom"/>
</dbReference>
<proteinExistence type="inferred from homology"/>
<dbReference type="Pfam" id="PF02759">
    <property type="entry name" value="RUN"/>
    <property type="match status" value="1"/>
</dbReference>
<comment type="caution">
    <text evidence="10">The sequence shown here is derived from an EMBL/GenBank/DDBJ whole genome shotgun (WGS) entry which is preliminary data.</text>
</comment>
<evidence type="ECO:0000256" key="1">
    <source>
        <dbReference type="ARBA" id="ARBA00004173"/>
    </source>
</evidence>
<sequence length="1110" mass="123571">MLGKITSWIATRLEDKEDDHLKRRFDALTHLKKASLDVLALYTLRALPEDTQEKKDNDVSNAADTTAAVAECAAPIATKNEVVLTEDDLVVHDLCTALEQCLRLGLRHQNDSDVSWWNVLYSSSLVVDEPSLVEAVQTSALLSESDAGKARCWLKTALNNSTLESTLMIIFSITCEQVVWSSYEDWALVRCAEVLELFLQMVVDIRSVRFCIQINDDPFRLSETKEVPMIPIVADATDGNNKPGATNGTEAAAEPQPGPPSVERPSSVSDPVTPLTPDEDFVEVSSMIFPHRNKGIKPWQHVFGVSLAYLSKNPYHSRFALIDPVLAVPNIVQDCIDIIVDNPDTLRLFRATVLNVHISQLREFVETHGAVPEDLDPHAAGALLMDFFKNLPEPLLTHDKYDAFVAAGRIKDEEASVRNIACLVHELPVYYKYVLEKLIGLMFYLQLPEHSDTNGLDFVSASTILAPVIAFKAEQAVVLPNGQRRSSHTQHQDLRYAAVGAQVIERMIKHQEVIFKDVRLEVSDALERLETKKEALSSINHLAKMKPQVNFLSDRQQLEEISKAFTQHVEQKANPAAYISGNNSVDNTDAVGANALPPLPAPSSPQPQHEVQQLVLDHSQDDEGSQNEGQSSPEEYSDLPQPPLVDRSAEEIARPSTAPHPTTLSVEELTFENVGLRRQSMMSTAGLRAKGTPTNSFILSVEQLFDEKTLAAWKSHGFNRPTVLSNFDNGGVLLLRSVAYMIKQDSQVLERLYQRALPTARSSYDAGLVSSAICNSLLNMLKLIPLPEQPSINIVALSVEPFWELFNEEAYFFKLFVLVSEIFDQIWSSLHPDEASFTRAFCDTEAKLDELLKKSPSSVEDMRQEWEEMWKRSCEEAEVAEEQAQANSTPGHKFGAPSPPRAGKRPSFTFSPDDYKRKLMATSSILSLEHVAYLDHAMPVTCQLCRWSLLYSTEQHGSSLHTLLILAKNQSPTLLVIKDDHGNIFGGFASDEWHRAQQYYGNGETFLFSFADKRGGESVASNFVKYAWSRRNSYFMLCSEESLVMGGGGSFGLYLDNDLCTGSTGACETFSSRPLVNGQEFVCVHVEVWGFTTSDKQLLSKARTKKSVLD</sequence>
<evidence type="ECO:0000259" key="6">
    <source>
        <dbReference type="PROSITE" id="PS50238"/>
    </source>
</evidence>
<dbReference type="Pfam" id="PF07534">
    <property type="entry name" value="TLD"/>
    <property type="match status" value="1"/>
</dbReference>
<keyword evidence="3" id="KW-0496">Mitochondrion</keyword>
<dbReference type="Proteomes" id="UP001146120">
    <property type="component" value="Unassembled WGS sequence"/>
</dbReference>
<feature type="compositionally biased region" description="Polar residues" evidence="5">
    <location>
        <begin position="238"/>
        <end position="249"/>
    </location>
</feature>
<keyword evidence="11" id="KW-1185">Reference proteome</keyword>
<evidence type="ECO:0000259" key="7">
    <source>
        <dbReference type="PROSITE" id="PS50826"/>
    </source>
</evidence>
<evidence type="ECO:0000256" key="3">
    <source>
        <dbReference type="ARBA" id="ARBA00023128"/>
    </source>
</evidence>
<name>A0AAV2ZAL2_9STRA</name>
<evidence type="ECO:0000256" key="2">
    <source>
        <dbReference type="ARBA" id="ARBA00009540"/>
    </source>
</evidence>
<organism evidence="10 11">
    <name type="scientific">Lagenidium giganteum</name>
    <dbReference type="NCBI Taxonomy" id="4803"/>
    <lineage>
        <taxon>Eukaryota</taxon>
        <taxon>Sar</taxon>
        <taxon>Stramenopiles</taxon>
        <taxon>Oomycota</taxon>
        <taxon>Peronosporomycetes</taxon>
        <taxon>Pythiales</taxon>
        <taxon>Pythiaceae</taxon>
    </lineage>
</organism>
<reference evidence="10" key="2">
    <citation type="journal article" date="2023" name="Microbiol Resour">
        <title>Decontamination and Annotation of the Draft Genome Sequence of the Oomycete Lagenidium giganteum ARSEF 373.</title>
        <authorList>
            <person name="Morgan W.R."/>
            <person name="Tartar A."/>
        </authorList>
    </citation>
    <scope>NUCLEOTIDE SEQUENCE</scope>
    <source>
        <strain evidence="10">ARSEF 373</strain>
    </source>
</reference>
<feature type="region of interest" description="Disordered" evidence="5">
    <location>
        <begin position="234"/>
        <end position="275"/>
    </location>
</feature>
<dbReference type="PROSITE" id="PS50238">
    <property type="entry name" value="RHOGAP"/>
    <property type="match status" value="1"/>
</dbReference>
<comment type="subcellular location">
    <subcellularLocation>
        <location evidence="1">Mitochondrion</location>
    </subcellularLocation>
</comment>
<dbReference type="GO" id="GO:0007165">
    <property type="term" value="P:signal transduction"/>
    <property type="evidence" value="ECO:0007669"/>
    <property type="project" value="InterPro"/>
</dbReference>
<dbReference type="SUPFAM" id="SSF140741">
    <property type="entry name" value="RUN domain-like"/>
    <property type="match status" value="1"/>
</dbReference>
<gene>
    <name evidence="10" type="ORF">N0F65_009360</name>
</gene>
<dbReference type="PROSITE" id="PS51335">
    <property type="entry name" value="ELMO"/>
    <property type="match status" value="1"/>
</dbReference>
<dbReference type="Gene3D" id="1.10.555.10">
    <property type="entry name" value="Rho GTPase activation protein"/>
    <property type="match status" value="1"/>
</dbReference>
<dbReference type="InterPro" id="IPR037213">
    <property type="entry name" value="Run_dom_sf"/>
</dbReference>
<dbReference type="PROSITE" id="PS51886">
    <property type="entry name" value="TLDC"/>
    <property type="match status" value="1"/>
</dbReference>
<dbReference type="Gene3D" id="1.20.58.900">
    <property type="match status" value="1"/>
</dbReference>
<protein>
    <recommendedName>
        <fullName evidence="4">Oxidation resistance protein 1</fullName>
    </recommendedName>
</protein>
<dbReference type="GO" id="GO:0005739">
    <property type="term" value="C:mitochondrion"/>
    <property type="evidence" value="ECO:0007669"/>
    <property type="project" value="UniProtKB-SubCell"/>
</dbReference>
<dbReference type="CDD" id="cd00159">
    <property type="entry name" value="RhoGAP"/>
    <property type="match status" value="1"/>
</dbReference>
<dbReference type="PANTHER" id="PTHR23354">
    <property type="entry name" value="NUCLEOLAR PROTEIN 7/ESTROGEN RECEPTOR COACTIVATOR-RELATED"/>
    <property type="match status" value="1"/>
</dbReference>